<evidence type="ECO:0000256" key="8">
    <source>
        <dbReference type="SAM" id="MobiDB-lite"/>
    </source>
</evidence>
<feature type="compositionally biased region" description="Basic and acidic residues" evidence="8">
    <location>
        <begin position="265"/>
        <end position="283"/>
    </location>
</feature>
<keyword evidence="6" id="KW-0472">Membrane</keyword>
<evidence type="ECO:0000256" key="3">
    <source>
        <dbReference type="ARBA" id="ARBA00022692"/>
    </source>
</evidence>
<dbReference type="PANTHER" id="PTHR24100:SF64">
    <property type="entry name" value="BUTYROPHILIN, SUBFAMILY 3, MEMBER A3-RELATED"/>
    <property type="match status" value="1"/>
</dbReference>
<keyword evidence="12" id="KW-1185">Reference proteome</keyword>
<dbReference type="SMART" id="SM00449">
    <property type="entry name" value="SPRY"/>
    <property type="match status" value="1"/>
</dbReference>
<dbReference type="CDD" id="cd05713">
    <property type="entry name" value="IgV_MOG_like"/>
    <property type="match status" value="1"/>
</dbReference>
<dbReference type="Ensembl" id="ENSCWAT00000024749.1">
    <property type="protein sequence ID" value="ENSCWAP00000022830.1"/>
    <property type="gene ID" value="ENSCWAG00000017375.1"/>
</dbReference>
<dbReference type="Pfam" id="PF22705">
    <property type="entry name" value="C2-set_3"/>
    <property type="match status" value="1"/>
</dbReference>
<dbReference type="GO" id="GO:0050852">
    <property type="term" value="P:T cell receptor signaling pathway"/>
    <property type="evidence" value="ECO:0007669"/>
    <property type="project" value="TreeGrafter"/>
</dbReference>
<dbReference type="GO" id="GO:0001817">
    <property type="term" value="P:regulation of cytokine production"/>
    <property type="evidence" value="ECO:0007669"/>
    <property type="project" value="TreeGrafter"/>
</dbReference>
<evidence type="ECO:0000313" key="11">
    <source>
        <dbReference type="Ensembl" id="ENSCWAP00000022830.1"/>
    </source>
</evidence>
<feature type="domain" description="B30.2/SPRY" evidence="9">
    <location>
        <begin position="294"/>
        <end position="482"/>
    </location>
</feature>
<evidence type="ECO:0000256" key="6">
    <source>
        <dbReference type="ARBA" id="ARBA00023136"/>
    </source>
</evidence>
<reference evidence="11" key="2">
    <citation type="submission" date="2025-09" db="UniProtKB">
        <authorList>
            <consortium name="Ensembl"/>
        </authorList>
    </citation>
    <scope>IDENTIFICATION</scope>
</reference>
<sequence>MDAEEEFLVLGPSDPIVAVLGGDIVLPCRVSPTMSAEDMELRWFRSKFSEAVLIYQNRQEQNEEQMPGYAGRASLVRDLLSQGEAGLRIRQVQVSDNGQYTCFFRKGGFYEEARLELKVAGVGSAPEVRITGPEEDGLRVLCMASGWFPKPQVQWRDGSGEKFLAFSEAHTQDAEGLFRVEAALVVRDSSVGNVTCSVLNPVLGQKKATAIFIPEPFFPQTSPWKVAFLVSLTVLMLLVLGAGCYVKREHSLKLQEMQAKRRLCQAKEEDRQTQEEALKDRGEAGQQPRLANWRKDVYLAGEALHDATFSAGPVTLDPGSANSDLLVIHEKTSVAWKNPGVNSADTSSVLGSEGITSGRWYWEVEIKDGEGCEWSLGVCRKDAKREGWYVELPEKGFWVLGRFADNYFACTTYRTELSLQRVLHRVGVFLDHEEGDVSFYNMTDGSHIFSFTQASFSGALCPYFRLRSGDVSLTICSKVGVSEGLPAPLNNSCLEGPVSLPGEEISSGSGADAPPGPESPLLPCNPEAVSP</sequence>
<evidence type="ECO:0000259" key="9">
    <source>
        <dbReference type="PROSITE" id="PS50188"/>
    </source>
</evidence>
<organism evidence="11 12">
    <name type="scientific">Catagonus wagneri</name>
    <name type="common">Chacoan peccary</name>
    <dbReference type="NCBI Taxonomy" id="51154"/>
    <lineage>
        <taxon>Eukaryota</taxon>
        <taxon>Metazoa</taxon>
        <taxon>Chordata</taxon>
        <taxon>Craniata</taxon>
        <taxon>Vertebrata</taxon>
        <taxon>Euteleostomi</taxon>
        <taxon>Mammalia</taxon>
        <taxon>Eutheria</taxon>
        <taxon>Laurasiatheria</taxon>
        <taxon>Artiodactyla</taxon>
        <taxon>Suina</taxon>
        <taxon>Tayassuidae</taxon>
        <taxon>Catagonus</taxon>
    </lineage>
</organism>
<keyword evidence="4" id="KW-0732">Signal</keyword>
<keyword evidence="5" id="KW-1133">Transmembrane helix</keyword>
<dbReference type="GO" id="GO:0009897">
    <property type="term" value="C:external side of plasma membrane"/>
    <property type="evidence" value="ECO:0007669"/>
    <property type="project" value="TreeGrafter"/>
</dbReference>
<dbReference type="GO" id="GO:0008270">
    <property type="term" value="F:zinc ion binding"/>
    <property type="evidence" value="ECO:0007669"/>
    <property type="project" value="UniProtKB-KW"/>
</dbReference>
<dbReference type="Pfam" id="PF07686">
    <property type="entry name" value="V-set"/>
    <property type="match status" value="1"/>
</dbReference>
<dbReference type="Proteomes" id="UP000694540">
    <property type="component" value="Unplaced"/>
</dbReference>
<evidence type="ECO:0000256" key="2">
    <source>
        <dbReference type="ARBA" id="ARBA00007591"/>
    </source>
</evidence>
<dbReference type="Gene3D" id="2.60.40.10">
    <property type="entry name" value="Immunoglobulins"/>
    <property type="match status" value="2"/>
</dbReference>
<dbReference type="AlphaFoldDB" id="A0A8C3WXM2"/>
<name>A0A8C3WXM2_9CETA</name>
<dbReference type="PROSITE" id="PS50188">
    <property type="entry name" value="B302_SPRY"/>
    <property type="match status" value="1"/>
</dbReference>
<dbReference type="Pfam" id="PF00622">
    <property type="entry name" value="SPRY"/>
    <property type="match status" value="1"/>
</dbReference>
<proteinExistence type="inferred from homology"/>
<dbReference type="InterPro" id="IPR036179">
    <property type="entry name" value="Ig-like_dom_sf"/>
</dbReference>
<evidence type="ECO:0000256" key="1">
    <source>
        <dbReference type="ARBA" id="ARBA00004479"/>
    </source>
</evidence>
<evidence type="ECO:0000256" key="7">
    <source>
        <dbReference type="ARBA" id="ARBA00023319"/>
    </source>
</evidence>
<dbReference type="InterPro" id="IPR043136">
    <property type="entry name" value="B30.2/SPRY_sf"/>
</dbReference>
<dbReference type="InterPro" id="IPR003879">
    <property type="entry name" value="Butyrophylin_SPRY"/>
</dbReference>
<feature type="region of interest" description="Disordered" evidence="8">
    <location>
        <begin position="498"/>
        <end position="531"/>
    </location>
</feature>
<dbReference type="GeneTree" id="ENSGT00940000162450"/>
<dbReference type="GO" id="GO:0005102">
    <property type="term" value="F:signaling receptor binding"/>
    <property type="evidence" value="ECO:0007669"/>
    <property type="project" value="TreeGrafter"/>
</dbReference>
<evidence type="ECO:0000313" key="12">
    <source>
        <dbReference type="Proteomes" id="UP000694540"/>
    </source>
</evidence>
<dbReference type="CDD" id="cd13733">
    <property type="entry name" value="SPRY_PRY_C-I_1"/>
    <property type="match status" value="1"/>
</dbReference>
<feature type="domain" description="Ig-like" evidence="10">
    <location>
        <begin position="21"/>
        <end position="116"/>
    </location>
</feature>
<feature type="region of interest" description="Disordered" evidence="8">
    <location>
        <begin position="265"/>
        <end position="286"/>
    </location>
</feature>
<dbReference type="InterPro" id="IPR053896">
    <property type="entry name" value="BTN3A2-like_Ig-C"/>
</dbReference>
<dbReference type="PRINTS" id="PR01407">
    <property type="entry name" value="BUTYPHLNCDUF"/>
</dbReference>
<evidence type="ECO:0000259" key="10">
    <source>
        <dbReference type="PROSITE" id="PS50835"/>
    </source>
</evidence>
<keyword evidence="3" id="KW-0812">Transmembrane</keyword>
<dbReference type="PANTHER" id="PTHR24100">
    <property type="entry name" value="BUTYROPHILIN"/>
    <property type="match status" value="1"/>
</dbReference>
<reference evidence="11" key="1">
    <citation type="submission" date="2025-08" db="UniProtKB">
        <authorList>
            <consortium name="Ensembl"/>
        </authorList>
    </citation>
    <scope>IDENTIFICATION</scope>
</reference>
<dbReference type="InterPro" id="IPR013320">
    <property type="entry name" value="ConA-like_dom_sf"/>
</dbReference>
<dbReference type="SMART" id="SM00409">
    <property type="entry name" value="IG"/>
    <property type="match status" value="2"/>
</dbReference>
<comment type="subcellular location">
    <subcellularLocation>
        <location evidence="1">Membrane</location>
        <topology evidence="1">Single-pass type I membrane protein</topology>
    </subcellularLocation>
</comment>
<dbReference type="InterPro" id="IPR003877">
    <property type="entry name" value="SPRY_dom"/>
</dbReference>
<dbReference type="InterPro" id="IPR003599">
    <property type="entry name" value="Ig_sub"/>
</dbReference>
<dbReference type="PROSITE" id="PS50835">
    <property type="entry name" value="IG_LIKE"/>
    <property type="match status" value="2"/>
</dbReference>
<evidence type="ECO:0000256" key="5">
    <source>
        <dbReference type="ARBA" id="ARBA00022989"/>
    </source>
</evidence>
<dbReference type="InterPro" id="IPR050504">
    <property type="entry name" value="IgSF_BTN/MOG"/>
</dbReference>
<evidence type="ECO:0000256" key="4">
    <source>
        <dbReference type="ARBA" id="ARBA00022729"/>
    </source>
</evidence>
<dbReference type="InterPro" id="IPR013783">
    <property type="entry name" value="Ig-like_fold"/>
</dbReference>
<dbReference type="InterPro" id="IPR001870">
    <property type="entry name" value="B30.2/SPRY"/>
</dbReference>
<dbReference type="SUPFAM" id="SSF48726">
    <property type="entry name" value="Immunoglobulin"/>
    <property type="match status" value="2"/>
</dbReference>
<dbReference type="Gene3D" id="2.60.120.920">
    <property type="match status" value="1"/>
</dbReference>
<comment type="similarity">
    <text evidence="2">Belongs to the immunoglobulin superfamily. BTN/MOG family.</text>
</comment>
<accession>A0A8C3WXM2</accession>
<dbReference type="GO" id="GO:0005737">
    <property type="term" value="C:cytoplasm"/>
    <property type="evidence" value="ECO:0007669"/>
    <property type="project" value="UniProtKB-ARBA"/>
</dbReference>
<dbReference type="SUPFAM" id="SSF49899">
    <property type="entry name" value="Concanavalin A-like lectins/glucanases"/>
    <property type="match status" value="1"/>
</dbReference>
<keyword evidence="7" id="KW-0393">Immunoglobulin domain</keyword>
<dbReference type="InterPro" id="IPR013106">
    <property type="entry name" value="Ig_V-set"/>
</dbReference>
<protein>
    <submittedName>
        <fullName evidence="11">Uncharacterized protein</fullName>
    </submittedName>
</protein>
<dbReference type="InterPro" id="IPR007110">
    <property type="entry name" value="Ig-like_dom"/>
</dbReference>
<feature type="domain" description="Ig-like" evidence="10">
    <location>
        <begin position="126"/>
        <end position="212"/>
    </location>
</feature>
<dbReference type="SMART" id="SM00406">
    <property type="entry name" value="IGv"/>
    <property type="match status" value="1"/>
</dbReference>